<name>A0A232EGK6_9HYME</name>
<gene>
    <name evidence="1" type="ORF">TSAR_004965</name>
</gene>
<organism evidence="1 2">
    <name type="scientific">Trichomalopsis sarcophagae</name>
    <dbReference type="NCBI Taxonomy" id="543379"/>
    <lineage>
        <taxon>Eukaryota</taxon>
        <taxon>Metazoa</taxon>
        <taxon>Ecdysozoa</taxon>
        <taxon>Arthropoda</taxon>
        <taxon>Hexapoda</taxon>
        <taxon>Insecta</taxon>
        <taxon>Pterygota</taxon>
        <taxon>Neoptera</taxon>
        <taxon>Endopterygota</taxon>
        <taxon>Hymenoptera</taxon>
        <taxon>Apocrita</taxon>
        <taxon>Proctotrupomorpha</taxon>
        <taxon>Chalcidoidea</taxon>
        <taxon>Pteromalidae</taxon>
        <taxon>Pteromalinae</taxon>
        <taxon>Trichomalopsis</taxon>
    </lineage>
</organism>
<comment type="caution">
    <text evidence="1">The sequence shown here is derived from an EMBL/GenBank/DDBJ whole genome shotgun (WGS) entry which is preliminary data.</text>
</comment>
<reference evidence="1 2" key="1">
    <citation type="journal article" date="2017" name="Curr. Biol.">
        <title>The Evolution of Venom by Co-option of Single-Copy Genes.</title>
        <authorList>
            <person name="Martinson E.O."/>
            <person name="Mrinalini"/>
            <person name="Kelkar Y.D."/>
            <person name="Chang C.H."/>
            <person name="Werren J.H."/>
        </authorList>
    </citation>
    <scope>NUCLEOTIDE SEQUENCE [LARGE SCALE GENOMIC DNA]</scope>
    <source>
        <strain evidence="1 2">Alberta</strain>
        <tissue evidence="1">Whole body</tissue>
    </source>
</reference>
<protein>
    <submittedName>
        <fullName evidence="1">Uncharacterized protein</fullName>
    </submittedName>
</protein>
<accession>A0A232EGK6</accession>
<sequence length="143" mass="16631">MYFEDYENTNLLGSHEGLSKSGAVYIGIPLKVENIFLFILFNTIDRQVFKNPVIFFRAVEELNYLIRAGIDIDLANNRHEKVYFKLALFIGDNFEVCSILGLSESFKSKFFCHHCIVNQSEKNTVFLKKDCNLRTVNNYDEQN</sequence>
<keyword evidence="2" id="KW-1185">Reference proteome</keyword>
<dbReference type="AlphaFoldDB" id="A0A232EGK6"/>
<evidence type="ECO:0000313" key="1">
    <source>
        <dbReference type="EMBL" id="OXU17471.1"/>
    </source>
</evidence>
<proteinExistence type="predicted"/>
<dbReference type="EMBL" id="NNAY01004750">
    <property type="protein sequence ID" value="OXU17471.1"/>
    <property type="molecule type" value="Genomic_DNA"/>
</dbReference>
<evidence type="ECO:0000313" key="2">
    <source>
        <dbReference type="Proteomes" id="UP000215335"/>
    </source>
</evidence>
<dbReference type="Proteomes" id="UP000215335">
    <property type="component" value="Unassembled WGS sequence"/>
</dbReference>